<sequence length="90" mass="9984">MTLVRNCAARRLMRGYSGSMSFLLVFFVPFALALFLLWMDRLEIKVLHPHGSPEENNAAAEITDLPLTSADAETPDPTGDAKNFLSSEEK</sequence>
<dbReference type="Proteomes" id="UP000036185">
    <property type="component" value="Chromosome"/>
</dbReference>
<proteinExistence type="predicted"/>
<evidence type="ECO:0000256" key="1">
    <source>
        <dbReference type="SAM" id="MobiDB-lite"/>
    </source>
</evidence>
<organism evidence="3 4">
    <name type="scientific">Corynebacterium ulcerans FRC58</name>
    <dbReference type="NCBI Taxonomy" id="1408268"/>
    <lineage>
        <taxon>Bacteria</taxon>
        <taxon>Bacillati</taxon>
        <taxon>Actinomycetota</taxon>
        <taxon>Actinomycetes</taxon>
        <taxon>Mycobacteriales</taxon>
        <taxon>Corynebacteriaceae</taxon>
        <taxon>Corynebacterium</taxon>
    </lineage>
</organism>
<feature type="region of interest" description="Disordered" evidence="1">
    <location>
        <begin position="50"/>
        <end position="90"/>
    </location>
</feature>
<keyword evidence="2" id="KW-0472">Membrane</keyword>
<feature type="transmembrane region" description="Helical" evidence="2">
    <location>
        <begin position="20"/>
        <end position="39"/>
    </location>
</feature>
<accession>A0ABM5TYA2</accession>
<gene>
    <name evidence="3" type="ORF">CulFRC58_0261</name>
</gene>
<reference evidence="3 4" key="1">
    <citation type="journal article" date="2014" name="Int. J. Syst. Evol. Microbiol.">
        <title>Draft Genome Sequence of Corynebacterium ulcerans FRC58, Isolated from the Bronchitic Aspiration of a Patient in France.</title>
        <authorList>
            <person name="Silva Ado S."/>
            <person name="Barauna R.A."/>
            <person name="de Sa P.C."/>
            <person name="das Gracas D.A."/>
            <person name="Carneiro A.R."/>
            <person name="Thouvenin M."/>
            <person name="Azevedo V."/>
            <person name="Badell E."/>
            <person name="Guiso N."/>
            <person name="da Silva A.L."/>
            <person name="Ramos R.T."/>
        </authorList>
    </citation>
    <scope>NUCLEOTIDE SEQUENCE [LARGE SCALE GENOMIC DNA]</scope>
    <source>
        <strain evidence="3 4">FRC58</strain>
    </source>
</reference>
<name>A0ABM5TYA2_CORUL</name>
<evidence type="ECO:0000313" key="4">
    <source>
        <dbReference type="Proteomes" id="UP000036185"/>
    </source>
</evidence>
<dbReference type="EMBL" id="CP011913">
    <property type="protein sequence ID" value="AKN76115.1"/>
    <property type="molecule type" value="Genomic_DNA"/>
</dbReference>
<evidence type="ECO:0000313" key="3">
    <source>
        <dbReference type="EMBL" id="AKN76115.1"/>
    </source>
</evidence>
<keyword evidence="2" id="KW-1133">Transmembrane helix</keyword>
<protein>
    <submittedName>
        <fullName evidence="3">Uncharacterized protein</fullName>
    </submittedName>
</protein>
<keyword evidence="4" id="KW-1185">Reference proteome</keyword>
<keyword evidence="2" id="KW-0812">Transmembrane</keyword>
<evidence type="ECO:0000256" key="2">
    <source>
        <dbReference type="SAM" id="Phobius"/>
    </source>
</evidence>